<gene>
    <name evidence="2" type="ORF">ONE63_011492</name>
</gene>
<evidence type="ECO:0000256" key="1">
    <source>
        <dbReference type="SAM" id="MobiDB-lite"/>
    </source>
</evidence>
<reference evidence="2" key="1">
    <citation type="submission" date="2022-12" db="EMBL/GenBank/DDBJ databases">
        <title>Chromosome-level genome assembly of the bean flower thrips Megalurothrips usitatus.</title>
        <authorList>
            <person name="Ma L."/>
            <person name="Liu Q."/>
            <person name="Li H."/>
            <person name="Cai W."/>
        </authorList>
    </citation>
    <scope>NUCLEOTIDE SEQUENCE</scope>
    <source>
        <strain evidence="2">Cailab_2022a</strain>
    </source>
</reference>
<sequence>MLCRDGIVFGKDLQVILRCLMDHLFSLVSNHKLVSADMREGMAVSLVATFPKLAGDTVRENDKPWSWIYNRNSNTGKLANIMQQRQRKEKSGRARGGGTQKRKGKPKKTQSVVALFSRVPDSALSKDAKYLKLALATESSKDSIVEKMKGTFDERKALVLGGKYQLNAILEAFPQLKSYQGEMIDLEFQYHHPGKEDLFLLNYSDIASNLLLLAERNPGKYQHCMKFQDDTLNSLLILAEFLPKPKRSYAWEAKMTPDPRVSDLIDVKPLGSNVQHEIEKKREKARHPVQPYLMAIGSRNNFEALCLVLGDSASVQLPKNIQPARAVDLWVKAHYALDVPFILGWKNVLRLLTVHIYKIVPPSEKVSTLMQEWKELNNLSTN</sequence>
<evidence type="ECO:0000313" key="3">
    <source>
        <dbReference type="Proteomes" id="UP001075354"/>
    </source>
</evidence>
<protein>
    <submittedName>
        <fullName evidence="2">Uncharacterized protein</fullName>
    </submittedName>
</protein>
<comment type="caution">
    <text evidence="2">The sequence shown here is derived from an EMBL/GenBank/DDBJ whole genome shotgun (WGS) entry which is preliminary data.</text>
</comment>
<dbReference type="Proteomes" id="UP001075354">
    <property type="component" value="Unassembled WGS sequence"/>
</dbReference>
<feature type="region of interest" description="Disordered" evidence="1">
    <location>
        <begin position="82"/>
        <end position="108"/>
    </location>
</feature>
<evidence type="ECO:0000313" key="2">
    <source>
        <dbReference type="EMBL" id="KAJ1518906.1"/>
    </source>
</evidence>
<dbReference type="AlphaFoldDB" id="A0AAV7WZU8"/>
<name>A0AAV7WZU8_9NEOP</name>
<accession>A0AAV7WZU8</accession>
<keyword evidence="3" id="KW-1185">Reference proteome</keyword>
<organism evidence="2 3">
    <name type="scientific">Megalurothrips usitatus</name>
    <name type="common">bean blossom thrips</name>
    <dbReference type="NCBI Taxonomy" id="439358"/>
    <lineage>
        <taxon>Eukaryota</taxon>
        <taxon>Metazoa</taxon>
        <taxon>Ecdysozoa</taxon>
        <taxon>Arthropoda</taxon>
        <taxon>Hexapoda</taxon>
        <taxon>Insecta</taxon>
        <taxon>Pterygota</taxon>
        <taxon>Neoptera</taxon>
        <taxon>Paraneoptera</taxon>
        <taxon>Thysanoptera</taxon>
        <taxon>Terebrantia</taxon>
        <taxon>Thripoidea</taxon>
        <taxon>Thripidae</taxon>
        <taxon>Megalurothrips</taxon>
    </lineage>
</organism>
<dbReference type="EMBL" id="JAPTSV010000839">
    <property type="protein sequence ID" value="KAJ1518906.1"/>
    <property type="molecule type" value="Genomic_DNA"/>
</dbReference>
<proteinExistence type="predicted"/>